<dbReference type="InterPro" id="IPR011761">
    <property type="entry name" value="ATP-grasp"/>
</dbReference>
<dbReference type="AlphaFoldDB" id="A0A0F9CHC3"/>
<dbReference type="GO" id="GO:0016874">
    <property type="term" value="F:ligase activity"/>
    <property type="evidence" value="ECO:0007669"/>
    <property type="project" value="UniProtKB-KW"/>
</dbReference>
<evidence type="ECO:0000256" key="2">
    <source>
        <dbReference type="ARBA" id="ARBA00022741"/>
    </source>
</evidence>
<keyword evidence="1" id="KW-0436">Ligase</keyword>
<feature type="non-terminal residue" evidence="5">
    <location>
        <position position="1"/>
    </location>
</feature>
<dbReference type="InterPro" id="IPR005479">
    <property type="entry name" value="CPAse_ATP-bd"/>
</dbReference>
<evidence type="ECO:0000313" key="5">
    <source>
        <dbReference type="EMBL" id="KKL05096.1"/>
    </source>
</evidence>
<dbReference type="GO" id="GO:0046872">
    <property type="term" value="F:metal ion binding"/>
    <property type="evidence" value="ECO:0007669"/>
    <property type="project" value="InterPro"/>
</dbReference>
<organism evidence="5">
    <name type="scientific">marine sediment metagenome</name>
    <dbReference type="NCBI Taxonomy" id="412755"/>
    <lineage>
        <taxon>unclassified sequences</taxon>
        <taxon>metagenomes</taxon>
        <taxon>ecological metagenomes</taxon>
    </lineage>
</organism>
<dbReference type="Gene3D" id="3.40.50.20">
    <property type="match status" value="1"/>
</dbReference>
<keyword evidence="2" id="KW-0547">Nucleotide-binding</keyword>
<comment type="caution">
    <text evidence="5">The sequence shown here is derived from an EMBL/GenBank/DDBJ whole genome shotgun (WGS) entry which is preliminary data.</text>
</comment>
<dbReference type="PROSITE" id="PS50975">
    <property type="entry name" value="ATP_GRASP"/>
    <property type="match status" value="1"/>
</dbReference>
<reference evidence="5" key="1">
    <citation type="journal article" date="2015" name="Nature">
        <title>Complex archaea that bridge the gap between prokaryotes and eukaryotes.</title>
        <authorList>
            <person name="Spang A."/>
            <person name="Saw J.H."/>
            <person name="Jorgensen S.L."/>
            <person name="Zaremba-Niedzwiedzka K."/>
            <person name="Martijn J."/>
            <person name="Lind A.E."/>
            <person name="van Eijk R."/>
            <person name="Schleper C."/>
            <person name="Guy L."/>
            <person name="Ettema T.J."/>
        </authorList>
    </citation>
    <scope>NUCLEOTIDE SEQUENCE</scope>
</reference>
<protein>
    <recommendedName>
        <fullName evidence="4">ATP-grasp domain-containing protein</fullName>
    </recommendedName>
</protein>
<dbReference type="Pfam" id="PF15632">
    <property type="entry name" value="ATPgrasp_Ter"/>
    <property type="match status" value="1"/>
</dbReference>
<dbReference type="InterPro" id="IPR052032">
    <property type="entry name" value="ATP-dep_AA_Ligase"/>
</dbReference>
<dbReference type="PANTHER" id="PTHR43585:SF2">
    <property type="entry name" value="ATP-GRASP ENZYME FSQD"/>
    <property type="match status" value="1"/>
</dbReference>
<dbReference type="EMBL" id="LAZR01044259">
    <property type="protein sequence ID" value="KKL05096.1"/>
    <property type="molecule type" value="Genomic_DNA"/>
</dbReference>
<evidence type="ECO:0000256" key="3">
    <source>
        <dbReference type="ARBA" id="ARBA00022840"/>
    </source>
</evidence>
<dbReference type="Gene3D" id="3.30.470.20">
    <property type="entry name" value="ATP-grasp fold, B domain"/>
    <property type="match status" value="1"/>
</dbReference>
<feature type="domain" description="ATP-grasp" evidence="4">
    <location>
        <begin position="55"/>
        <end position="253"/>
    </location>
</feature>
<dbReference type="GO" id="GO:0005524">
    <property type="term" value="F:ATP binding"/>
    <property type="evidence" value="ECO:0007669"/>
    <property type="project" value="UniProtKB-KW"/>
</dbReference>
<evidence type="ECO:0000259" key="4">
    <source>
        <dbReference type="PROSITE" id="PS50975"/>
    </source>
</evidence>
<dbReference type="PROSITE" id="PS00867">
    <property type="entry name" value="CPSASE_2"/>
    <property type="match status" value="1"/>
</dbReference>
<keyword evidence="3" id="KW-0067">ATP-binding</keyword>
<gene>
    <name evidence="5" type="ORF">LCGC14_2609450</name>
</gene>
<proteinExistence type="predicted"/>
<evidence type="ECO:0000256" key="1">
    <source>
        <dbReference type="ARBA" id="ARBA00022598"/>
    </source>
</evidence>
<dbReference type="PANTHER" id="PTHR43585">
    <property type="entry name" value="FUMIPYRROLE BIOSYNTHESIS PROTEIN C"/>
    <property type="match status" value="1"/>
</dbReference>
<dbReference type="SUPFAM" id="SSF56059">
    <property type="entry name" value="Glutathione synthetase ATP-binding domain-like"/>
    <property type="match status" value="1"/>
</dbReference>
<name>A0A0F9CHC3_9ZZZZ</name>
<accession>A0A0F9CHC3</accession>
<sequence>YRSRLLDVCQRNDVDLVIPQTTREVGVLGNSLTSFAEQGSRIMASPNAARVNSKASLIEVMEFSPSGLSVVFSVEGLRVAAELHGYPNRSVVVKPAYSSGSRGVRIVTPEPWNVERFLSEKPSGLECDLESLSDMLACGAFPELLVMEYLPGPEYSVDCFRGEHVQIAVPRIRTAMRDGISTDTTIVDEPEMARHALAIAEQLGLTGVYGVQFKANAEGVPCLLEVNPRVQGTMAASVLAGANVIWMGVREVLGEPVTEMPTVRVGTRCVRHWLVSEIGATV</sequence>